<dbReference type="PANTHER" id="PTHR11730:SF89">
    <property type="entry name" value="AMMONIUM TRANSPORTER SLL0108-RELATED"/>
    <property type="match status" value="1"/>
</dbReference>
<evidence type="ECO:0000256" key="7">
    <source>
        <dbReference type="ARBA" id="ARBA00023177"/>
    </source>
</evidence>
<dbReference type="NCBIfam" id="TIGR00836">
    <property type="entry name" value="amt"/>
    <property type="match status" value="1"/>
</dbReference>
<evidence type="ECO:0000256" key="4">
    <source>
        <dbReference type="ARBA" id="ARBA00022692"/>
    </source>
</evidence>
<dbReference type="EMBL" id="JBBMFL010000003">
    <property type="protein sequence ID" value="MEQ2544177.1"/>
    <property type="molecule type" value="Genomic_DNA"/>
</dbReference>
<sequence length="415" mass="43634">MENTMDITARIDGLSSAADTIWVLLAAILIFMMQMGFASVEAGFTRSKNTANILMKNLLDFCFGALLFWLLGFRLMFGADAIAGLLANPFAPGASIPDNIPQTAFLIFQTMFCATTATIVSGAMAERTQFRAYFVYCIFISALVYPLAGHWTWGGGWLAALGFHDFAGSAVVHSVGGWLALVGAALVGPRIGKYKNGKPRAILGHNLTIATLGVFILWIGWFGFNPGSTVGIATPALQESASQVFMNTNIAAATGALTALFAAWFRYGKPSLSLSLNGVLAGLVGITAGCDAVTPAGAAAIGILCGMAMVFAVNFFDAVVKVDDPVGAISVHGVCGSLGTVLTGMFATDGGLFYGGGWRMLGIQTLGAAVYAAWALVCGLILFGTIRSTIGLRVDRRIEEDGLDYYEHGETSYNS</sequence>
<evidence type="ECO:0000259" key="9">
    <source>
        <dbReference type="Pfam" id="PF00909"/>
    </source>
</evidence>
<name>A0ABV1GUV3_9BACT</name>
<evidence type="ECO:0000256" key="2">
    <source>
        <dbReference type="ARBA" id="ARBA00005887"/>
    </source>
</evidence>
<feature type="transmembrane region" description="Helical" evidence="8">
    <location>
        <begin position="328"/>
        <end position="348"/>
    </location>
</feature>
<organism evidence="10 11">
    <name type="scientific">Alistipes intestinihominis</name>
    <dbReference type="NCBI Taxonomy" id="3133172"/>
    <lineage>
        <taxon>Bacteria</taxon>
        <taxon>Pseudomonadati</taxon>
        <taxon>Bacteroidota</taxon>
        <taxon>Bacteroidia</taxon>
        <taxon>Bacteroidales</taxon>
        <taxon>Rikenellaceae</taxon>
        <taxon>Alistipes</taxon>
    </lineage>
</organism>
<evidence type="ECO:0000313" key="11">
    <source>
        <dbReference type="Proteomes" id="UP001460202"/>
    </source>
</evidence>
<dbReference type="Pfam" id="PF00909">
    <property type="entry name" value="Ammonium_transp"/>
    <property type="match status" value="1"/>
</dbReference>
<comment type="similarity">
    <text evidence="2 8">Belongs to the ammonia transporter channel (TC 1.A.11.2) family.</text>
</comment>
<comment type="subcellular location">
    <subcellularLocation>
        <location evidence="8">Cell membrane</location>
        <topology evidence="8">Multi-pass membrane protein</topology>
    </subcellularLocation>
    <subcellularLocation>
        <location evidence="1">Membrane</location>
        <topology evidence="1">Multi-pass membrane protein</topology>
    </subcellularLocation>
</comment>
<feature type="transmembrane region" description="Helical" evidence="8">
    <location>
        <begin position="368"/>
        <end position="386"/>
    </location>
</feature>
<dbReference type="RefSeq" id="WP_302589222.1">
    <property type="nucleotide sequence ID" value="NZ_JBBMFL010000003.1"/>
</dbReference>
<feature type="transmembrane region" description="Helical" evidence="8">
    <location>
        <begin position="244"/>
        <end position="265"/>
    </location>
</feature>
<accession>A0ABV1GUV3</accession>
<protein>
    <recommendedName>
        <fullName evidence="8">Ammonium transporter</fullName>
    </recommendedName>
</protein>
<dbReference type="InterPro" id="IPR024041">
    <property type="entry name" value="NH4_transpt_AmtB-like_dom"/>
</dbReference>
<evidence type="ECO:0000256" key="6">
    <source>
        <dbReference type="ARBA" id="ARBA00023136"/>
    </source>
</evidence>
<evidence type="ECO:0000256" key="3">
    <source>
        <dbReference type="ARBA" id="ARBA00022448"/>
    </source>
</evidence>
<feature type="transmembrane region" description="Helical" evidence="8">
    <location>
        <begin position="61"/>
        <end position="86"/>
    </location>
</feature>
<dbReference type="InterPro" id="IPR001905">
    <property type="entry name" value="Ammonium_transpt"/>
</dbReference>
<feature type="transmembrane region" description="Helical" evidence="8">
    <location>
        <begin position="295"/>
        <end position="316"/>
    </location>
</feature>
<dbReference type="PROSITE" id="PS01219">
    <property type="entry name" value="AMMONIUM_TRANSP"/>
    <property type="match status" value="1"/>
</dbReference>
<reference evidence="10 11" key="1">
    <citation type="submission" date="2024-03" db="EMBL/GenBank/DDBJ databases">
        <title>Human intestinal bacterial collection.</title>
        <authorList>
            <person name="Pauvert C."/>
            <person name="Hitch T.C.A."/>
            <person name="Clavel T."/>
        </authorList>
    </citation>
    <scope>NUCLEOTIDE SEQUENCE [LARGE SCALE GENOMIC DNA]</scope>
    <source>
        <strain evidence="10 11">CLA-KB-H122</strain>
    </source>
</reference>
<evidence type="ECO:0000256" key="8">
    <source>
        <dbReference type="RuleBase" id="RU362002"/>
    </source>
</evidence>
<dbReference type="InterPro" id="IPR018047">
    <property type="entry name" value="Ammonium_transpt_CS"/>
</dbReference>
<gene>
    <name evidence="10" type="ORF">WMO46_04345</name>
</gene>
<keyword evidence="5 8" id="KW-1133">Transmembrane helix</keyword>
<dbReference type="Proteomes" id="UP001460202">
    <property type="component" value="Unassembled WGS sequence"/>
</dbReference>
<feature type="transmembrane region" description="Helical" evidence="8">
    <location>
        <begin position="272"/>
        <end position="289"/>
    </location>
</feature>
<evidence type="ECO:0000313" key="10">
    <source>
        <dbReference type="EMBL" id="MEQ2544177.1"/>
    </source>
</evidence>
<feature type="transmembrane region" description="Helical" evidence="8">
    <location>
        <begin position="106"/>
        <end position="125"/>
    </location>
</feature>
<feature type="transmembrane region" description="Helical" evidence="8">
    <location>
        <begin position="201"/>
        <end position="224"/>
    </location>
</feature>
<dbReference type="InterPro" id="IPR029020">
    <property type="entry name" value="Ammonium/urea_transptr"/>
</dbReference>
<evidence type="ECO:0000256" key="1">
    <source>
        <dbReference type="ARBA" id="ARBA00004141"/>
    </source>
</evidence>
<keyword evidence="7 8" id="KW-0924">Ammonia transport</keyword>
<feature type="transmembrane region" description="Helical" evidence="8">
    <location>
        <begin position="20"/>
        <end position="40"/>
    </location>
</feature>
<feature type="domain" description="Ammonium transporter AmtB-like" evidence="9">
    <location>
        <begin position="22"/>
        <end position="413"/>
    </location>
</feature>
<keyword evidence="3 8" id="KW-0813">Transport</keyword>
<keyword evidence="11" id="KW-1185">Reference proteome</keyword>
<keyword evidence="6 8" id="KW-0472">Membrane</keyword>
<keyword evidence="4 8" id="KW-0812">Transmembrane</keyword>
<feature type="transmembrane region" description="Helical" evidence="8">
    <location>
        <begin position="166"/>
        <end position="189"/>
    </location>
</feature>
<dbReference type="Gene3D" id="1.10.3430.10">
    <property type="entry name" value="Ammonium transporter AmtB like domains"/>
    <property type="match status" value="1"/>
</dbReference>
<dbReference type="PANTHER" id="PTHR11730">
    <property type="entry name" value="AMMONIUM TRANSPORTER"/>
    <property type="match status" value="1"/>
</dbReference>
<feature type="transmembrane region" description="Helical" evidence="8">
    <location>
        <begin position="132"/>
        <end position="154"/>
    </location>
</feature>
<comment type="caution">
    <text evidence="10">The sequence shown here is derived from an EMBL/GenBank/DDBJ whole genome shotgun (WGS) entry which is preliminary data.</text>
</comment>
<evidence type="ECO:0000256" key="5">
    <source>
        <dbReference type="ARBA" id="ARBA00022989"/>
    </source>
</evidence>
<proteinExistence type="inferred from homology"/>
<dbReference type="SUPFAM" id="SSF111352">
    <property type="entry name" value="Ammonium transporter"/>
    <property type="match status" value="1"/>
</dbReference>